<dbReference type="EMBL" id="CYPW01000024">
    <property type="protein sequence ID" value="CUH52767.1"/>
    <property type="molecule type" value="Genomic_DNA"/>
</dbReference>
<dbReference type="InterPro" id="IPR036852">
    <property type="entry name" value="Peptidase_S8/S53_dom_sf"/>
</dbReference>
<protein>
    <recommendedName>
        <fullName evidence="1">Peptidase S8/S53 domain-containing protein</fullName>
    </recommendedName>
</protein>
<dbReference type="Proteomes" id="UP000054823">
    <property type="component" value="Unassembled WGS sequence"/>
</dbReference>
<sequence length="699" mass="76158">MYSWNNWRDHPQGAETPYVAWFRKVHKGRLGPKPKFVRQVVPRAVNQFHTLDHAETTLAAPEETTAGPSTPFVIRAPAYLTNQKFAKWWNNRSDKSTWLPPAKDFECPTVPADTLLAGIIDIGLPMGHSRFRLENGQTRVLGHWLQGAPVPTDTTGTPKQPFLPFGAQLMEADINATLQAFSVDQDLSRPLDQDGFNRATGLVNFHLPEGERGLATRATHGAHVMGLVGGADAKDPLQSTFSKRTRFLLVTLPPEFAFGEGGTFLDFYLIYALRWILEMNARIAAKSGLSKPLPLVTNISIGKHAGAKDAAEPFVAELLDQDHVPPLDAAVSTEPFHAILAAGNSNLERAAAHVILQPGEEKHLDWMVPPNDDTSNFLEIWNEQPSAAPQATAPLEIELVPPGQPQSGTSAGMDAQIKTLAGGPNAAKPLGQIFCARVDTADSSMTRFRYLVCLAPDRYRSDTWSSPPSGRWRIYLKNPTSVPVTVSLLIQTDQAAHPGASEPRSSYLIDPTYIAYNDDGRIRDTYSYGFRTMAQSADPAKDLDTADMVSRHGSLNSYSANKAVATIAGYRANDGRPAPYSSTGPRVVTNANRRAQPTAAFPTDDGYAHLGILADGASDGSIVAMQGTSFASAQATRVILQAWLDKEHDPYGTISIDRFLSNIATRQRAEDGWFKCPVVDRKIGSGRVVPEGRATKVPR</sequence>
<dbReference type="AlphaFoldDB" id="A0A0P1EQN1"/>
<evidence type="ECO:0000313" key="2">
    <source>
        <dbReference type="EMBL" id="CUH52767.1"/>
    </source>
</evidence>
<dbReference type="GO" id="GO:0004252">
    <property type="term" value="F:serine-type endopeptidase activity"/>
    <property type="evidence" value="ECO:0007669"/>
    <property type="project" value="InterPro"/>
</dbReference>
<organism evidence="2 3">
    <name type="scientific">Shimia marina</name>
    <dbReference type="NCBI Taxonomy" id="321267"/>
    <lineage>
        <taxon>Bacteria</taxon>
        <taxon>Pseudomonadati</taxon>
        <taxon>Pseudomonadota</taxon>
        <taxon>Alphaproteobacteria</taxon>
        <taxon>Rhodobacterales</taxon>
        <taxon>Roseobacteraceae</taxon>
    </lineage>
</organism>
<evidence type="ECO:0000259" key="1">
    <source>
        <dbReference type="Pfam" id="PF00082"/>
    </source>
</evidence>
<feature type="domain" description="Peptidase S8/S53" evidence="1">
    <location>
        <begin position="560"/>
        <end position="643"/>
    </location>
</feature>
<dbReference type="SUPFAM" id="SSF52743">
    <property type="entry name" value="Subtilisin-like"/>
    <property type="match status" value="1"/>
</dbReference>
<dbReference type="STRING" id="321267.SHM7688_02214"/>
<reference evidence="2 3" key="1">
    <citation type="submission" date="2015-09" db="EMBL/GenBank/DDBJ databases">
        <authorList>
            <consortium name="Swine Surveillance"/>
        </authorList>
    </citation>
    <scope>NUCLEOTIDE SEQUENCE [LARGE SCALE GENOMIC DNA]</scope>
    <source>
        <strain evidence="2 3">CECT 7688</strain>
    </source>
</reference>
<dbReference type="InterPro" id="IPR000209">
    <property type="entry name" value="Peptidase_S8/S53_dom"/>
</dbReference>
<gene>
    <name evidence="2" type="ORF">SHM7688_02214</name>
</gene>
<keyword evidence="3" id="KW-1185">Reference proteome</keyword>
<name>A0A0P1EQN1_9RHOB</name>
<dbReference type="GO" id="GO:0006508">
    <property type="term" value="P:proteolysis"/>
    <property type="evidence" value="ECO:0007669"/>
    <property type="project" value="InterPro"/>
</dbReference>
<dbReference type="RefSeq" id="WP_158500692.1">
    <property type="nucleotide sequence ID" value="NZ_CYPW01000024.1"/>
</dbReference>
<accession>A0A0P1EQN1</accession>
<dbReference type="Pfam" id="PF00082">
    <property type="entry name" value="Peptidase_S8"/>
    <property type="match status" value="1"/>
</dbReference>
<dbReference type="Gene3D" id="3.40.50.200">
    <property type="entry name" value="Peptidase S8/S53 domain"/>
    <property type="match status" value="2"/>
</dbReference>
<evidence type="ECO:0000313" key="3">
    <source>
        <dbReference type="Proteomes" id="UP000054823"/>
    </source>
</evidence>
<proteinExistence type="predicted"/>